<evidence type="ECO:0000313" key="2">
    <source>
        <dbReference type="EMBL" id="KAK7323319.1"/>
    </source>
</evidence>
<dbReference type="AlphaFoldDB" id="A0AAN9KWM5"/>
<reference evidence="2 3" key="1">
    <citation type="submission" date="2024-01" db="EMBL/GenBank/DDBJ databases">
        <title>The genomes of 5 underutilized Papilionoideae crops provide insights into root nodulation and disease resistanc.</title>
        <authorList>
            <person name="Jiang F."/>
        </authorList>
    </citation>
    <scope>NUCLEOTIDE SEQUENCE [LARGE SCALE GENOMIC DNA]</scope>
    <source>
        <strain evidence="2">LVBAO_FW01</strain>
        <tissue evidence="2">Leaves</tissue>
    </source>
</reference>
<organism evidence="2 3">
    <name type="scientific">Canavalia gladiata</name>
    <name type="common">Sword bean</name>
    <name type="synonym">Dolichos gladiatus</name>
    <dbReference type="NCBI Taxonomy" id="3824"/>
    <lineage>
        <taxon>Eukaryota</taxon>
        <taxon>Viridiplantae</taxon>
        <taxon>Streptophyta</taxon>
        <taxon>Embryophyta</taxon>
        <taxon>Tracheophyta</taxon>
        <taxon>Spermatophyta</taxon>
        <taxon>Magnoliopsida</taxon>
        <taxon>eudicotyledons</taxon>
        <taxon>Gunneridae</taxon>
        <taxon>Pentapetalae</taxon>
        <taxon>rosids</taxon>
        <taxon>fabids</taxon>
        <taxon>Fabales</taxon>
        <taxon>Fabaceae</taxon>
        <taxon>Papilionoideae</taxon>
        <taxon>50 kb inversion clade</taxon>
        <taxon>NPAAA clade</taxon>
        <taxon>indigoferoid/millettioid clade</taxon>
        <taxon>Phaseoleae</taxon>
        <taxon>Canavalia</taxon>
    </lineage>
</organism>
<keyword evidence="3" id="KW-1185">Reference proteome</keyword>
<name>A0AAN9KWM5_CANGL</name>
<gene>
    <name evidence="2" type="ORF">VNO77_26787</name>
</gene>
<protein>
    <submittedName>
        <fullName evidence="2">Uncharacterized protein</fullName>
    </submittedName>
</protein>
<proteinExistence type="predicted"/>
<comment type="caution">
    <text evidence="2">The sequence shown here is derived from an EMBL/GenBank/DDBJ whole genome shotgun (WGS) entry which is preliminary data.</text>
</comment>
<evidence type="ECO:0000313" key="3">
    <source>
        <dbReference type="Proteomes" id="UP001367508"/>
    </source>
</evidence>
<dbReference type="Proteomes" id="UP001367508">
    <property type="component" value="Unassembled WGS sequence"/>
</dbReference>
<accession>A0AAN9KWM5</accession>
<sequence>MWQEKKRDGSGTVLRKNSHSKARGDVDEEGVKWRGSTFGKFLKNFLAKGGSPERQGALPEKVLELKKGEEFWDPDLETRSLAILLRGRSSLITRPRVMGWTFCNGIWYASDEENEHPLAWKLGHEDDGMAWQFEMQIFLLVIEGLEVQWWSKLKHPVSEEGMHLL</sequence>
<dbReference type="EMBL" id="JAYMYQ010000006">
    <property type="protein sequence ID" value="KAK7323319.1"/>
    <property type="molecule type" value="Genomic_DNA"/>
</dbReference>
<evidence type="ECO:0000256" key="1">
    <source>
        <dbReference type="SAM" id="MobiDB-lite"/>
    </source>
</evidence>
<feature type="region of interest" description="Disordered" evidence="1">
    <location>
        <begin position="1"/>
        <end position="28"/>
    </location>
</feature>